<accession>Q9RUY0</accession>
<sequence>MPLLKRHDEAQPRRLSVICVIRWAKAAAESPGICLGFFSGLRWCNPSLCPLSSRRPTMKVALTAVLACASLAVAASSWPAEQSRTDLIRITAQTGGRFVFTQGQRKTVLNLQNSITGCTTQTYVLGSNLRDDVRYGVRVLDEVSKGGFQYVVLQVSAPPNCNVNGVCGAGANNDVLWLKFDSRLGLLSKQAENVEDCQRNKSLISAPPRPDSFSPLNMQGGVLSLRMEETDFAANSTRRTALRYDRRLPERGLVVSK</sequence>
<gene>
    <name evidence="1" type="ordered locus">DR_1250</name>
</gene>
<dbReference type="PaxDb" id="243230-DR_1250"/>
<evidence type="ECO:0000313" key="1">
    <source>
        <dbReference type="EMBL" id="AAF10824.1"/>
    </source>
</evidence>
<proteinExistence type="predicted"/>
<evidence type="ECO:0000313" key="2">
    <source>
        <dbReference type="Proteomes" id="UP000002524"/>
    </source>
</evidence>
<reference evidence="1 2" key="1">
    <citation type="journal article" date="1999" name="Science">
        <title>Genome sequence of the radioresistant bacterium Deinococcus radiodurans R1.</title>
        <authorList>
            <person name="White O."/>
            <person name="Eisen J.A."/>
            <person name="Heidelberg J.F."/>
            <person name="Hickey E.K."/>
            <person name="Peterson J.D."/>
            <person name="Dodson R.J."/>
            <person name="Haft D.H."/>
            <person name="Gwinn M.L."/>
            <person name="Nelson W.C."/>
            <person name="Richardson D.L."/>
            <person name="Moffat K.S."/>
            <person name="Qin H."/>
            <person name="Jiang L."/>
            <person name="Pamphile W."/>
            <person name="Crosby M."/>
            <person name="Shen M."/>
            <person name="Vamathevan J.J."/>
            <person name="Lam P."/>
            <person name="McDonald L."/>
            <person name="Utterback T."/>
            <person name="Zalewski C."/>
            <person name="Makarova K.S."/>
            <person name="Aravind L."/>
            <person name="Daly M.J."/>
            <person name="Minton K.W."/>
            <person name="Fleischmann R.D."/>
            <person name="Ketchum K.A."/>
            <person name="Nelson K.E."/>
            <person name="Salzberg S."/>
            <person name="Smith H.O."/>
            <person name="Venter J.C."/>
            <person name="Fraser C.M."/>
        </authorList>
    </citation>
    <scope>NUCLEOTIDE SEQUENCE [LARGE SCALE GENOMIC DNA]</scope>
    <source>
        <strain evidence="2">ATCC 13939 / DSM 20539 / JCM 16871 / LMG 4051 / NBRC 15346 / NCIMB 9279 / R1 / VKM B-1422</strain>
    </source>
</reference>
<name>Q9RUY0_DEIRA</name>
<organism evidence="1 2">
    <name type="scientific">Deinococcus radiodurans (strain ATCC 13939 / DSM 20539 / JCM 16871 / CCUG 27074 / LMG 4051 / NBRC 15346 / NCIMB 9279 / VKM B-1422 / R1)</name>
    <dbReference type="NCBI Taxonomy" id="243230"/>
    <lineage>
        <taxon>Bacteria</taxon>
        <taxon>Thermotogati</taxon>
        <taxon>Deinococcota</taxon>
        <taxon>Deinococci</taxon>
        <taxon>Deinococcales</taxon>
        <taxon>Deinococcaceae</taxon>
        <taxon>Deinococcus</taxon>
    </lineage>
</organism>
<dbReference type="PIR" id="H75419">
    <property type="entry name" value="H75419"/>
</dbReference>
<dbReference type="EnsemblBacteria" id="AAF10824">
    <property type="protein sequence ID" value="AAF10824"/>
    <property type="gene ID" value="DR_1250"/>
</dbReference>
<dbReference type="HOGENOM" id="CLU_1080623_0_0_0"/>
<protein>
    <submittedName>
        <fullName evidence="1">Uncharacterized protein</fullName>
    </submittedName>
</protein>
<dbReference type="Proteomes" id="UP000002524">
    <property type="component" value="Chromosome 1"/>
</dbReference>
<dbReference type="PATRIC" id="fig|243230.17.peg.1445"/>
<keyword evidence="2" id="KW-1185">Reference proteome</keyword>
<dbReference type="EMBL" id="AE000513">
    <property type="protein sequence ID" value="AAF10824.1"/>
    <property type="molecule type" value="Genomic_DNA"/>
</dbReference>
<dbReference type="KEGG" id="dra:DR_1250"/>
<dbReference type="OrthoDB" id="66124at2"/>
<dbReference type="AlphaFoldDB" id="Q9RUY0"/>
<dbReference type="InParanoid" id="Q9RUY0"/>